<dbReference type="AlphaFoldDB" id="R6TD46"/>
<keyword evidence="2" id="KW-1133">Transmembrane helix</keyword>
<dbReference type="STRING" id="1263015.BN580_00854"/>
<organism evidence="3 5">
    <name type="scientific">Candidatus Colimorpha enterica</name>
    <dbReference type="NCBI Taxonomy" id="3083063"/>
    <lineage>
        <taxon>Bacteria</taxon>
        <taxon>Pseudomonadati</taxon>
        <taxon>Bacteroidota</taxon>
        <taxon>Bacteroidia</taxon>
        <taxon>Bacteroidales</taxon>
        <taxon>Candidatus Colimorpha</taxon>
    </lineage>
</organism>
<dbReference type="Proteomes" id="UP001139365">
    <property type="component" value="Unassembled WGS sequence"/>
</dbReference>
<reference evidence="4 6" key="2">
    <citation type="submission" date="2022-03" db="EMBL/GenBank/DDBJ databases">
        <title>Metagenome-assembled genomes from swine fecal metagenomes.</title>
        <authorList>
            <person name="Holman D.B."/>
            <person name="Kommadath A."/>
        </authorList>
    </citation>
    <scope>NUCLEOTIDE SEQUENCE [LARGE SCALE GENOMIC DNA]</scope>
    <source>
        <strain evidence="4">SUG147</strain>
    </source>
</reference>
<keyword evidence="2" id="KW-0472">Membrane</keyword>
<feature type="transmembrane region" description="Helical" evidence="2">
    <location>
        <begin position="38"/>
        <end position="57"/>
    </location>
</feature>
<feature type="compositionally biased region" description="Acidic residues" evidence="1">
    <location>
        <begin position="72"/>
        <end position="86"/>
    </location>
</feature>
<dbReference type="EMBL" id="JALEMU010000035">
    <property type="protein sequence ID" value="MCI5755063.1"/>
    <property type="molecule type" value="Genomic_DNA"/>
</dbReference>
<dbReference type="EMBL" id="CBFW010000067">
    <property type="protein sequence ID" value="CDC71358.1"/>
    <property type="molecule type" value="Genomic_DNA"/>
</dbReference>
<comment type="caution">
    <text evidence="3">The sequence shown here is derived from an EMBL/GenBank/DDBJ whole genome shotgun (WGS) entry which is preliminary data.</text>
</comment>
<sequence length="86" mass="9693">MKNTAKKLLAFAAFFILATVMFIQNAFAYIDPSAMTFIIQIIAGVAIAAGAALGFYWRKFRRAVTRKKRSDDYDEDDDDDEDGDDE</sequence>
<accession>R6TD46</accession>
<protein>
    <submittedName>
        <fullName evidence="3">Uncharacterized protein</fullName>
    </submittedName>
</protein>
<evidence type="ECO:0000313" key="3">
    <source>
        <dbReference type="EMBL" id="CDC71358.1"/>
    </source>
</evidence>
<evidence type="ECO:0000256" key="2">
    <source>
        <dbReference type="SAM" id="Phobius"/>
    </source>
</evidence>
<feature type="region of interest" description="Disordered" evidence="1">
    <location>
        <begin position="65"/>
        <end position="86"/>
    </location>
</feature>
<gene>
    <name evidence="3" type="ORF">BN580_00854</name>
    <name evidence="4" type="ORF">MR241_02070</name>
</gene>
<reference evidence="3" key="1">
    <citation type="submission" date="2012-11" db="EMBL/GenBank/DDBJ databases">
        <title>Dependencies among metagenomic species, viruses, plasmids and units of genetic variation.</title>
        <authorList>
            <person name="Nielsen H.B."/>
            <person name="Almeida M."/>
            <person name="Juncker A.S."/>
            <person name="Rasmussen S."/>
            <person name="Li J."/>
            <person name="Sunagawa S."/>
            <person name="Plichta D."/>
            <person name="Gautier L."/>
            <person name="Le Chatelier E."/>
            <person name="Peletier E."/>
            <person name="Bonde I."/>
            <person name="Nielsen T."/>
            <person name="Manichanh C."/>
            <person name="Arumugam M."/>
            <person name="Batto J."/>
            <person name="Santos M.B.Q.D."/>
            <person name="Blom N."/>
            <person name="Borruel N."/>
            <person name="Burgdorf K.S."/>
            <person name="Boumezbeur F."/>
            <person name="Casellas F."/>
            <person name="Dore J."/>
            <person name="Guarner F."/>
            <person name="Hansen T."/>
            <person name="Hildebrand F."/>
            <person name="Kaas R.S."/>
            <person name="Kennedy S."/>
            <person name="Kristiansen K."/>
            <person name="Kultima J.R."/>
            <person name="Leonard P."/>
            <person name="Levenez F."/>
            <person name="Lund O."/>
            <person name="Moumen B."/>
            <person name="Le Paslier D."/>
            <person name="Pons N."/>
            <person name="Pedersen O."/>
            <person name="Prifti E."/>
            <person name="Qin J."/>
            <person name="Raes J."/>
            <person name="Tap J."/>
            <person name="Tims S."/>
            <person name="Ussery D.W."/>
            <person name="Yamada T."/>
            <person name="MetaHit consortium"/>
            <person name="Renault P."/>
            <person name="Sicheritz-Ponten T."/>
            <person name="Bork P."/>
            <person name="Wang J."/>
            <person name="Brunak S."/>
            <person name="Ehrlich S.D."/>
        </authorList>
    </citation>
    <scope>NUCLEOTIDE SEQUENCE [LARGE SCALE GENOMIC DNA]</scope>
</reference>
<evidence type="ECO:0000313" key="5">
    <source>
        <dbReference type="Proteomes" id="UP000017938"/>
    </source>
</evidence>
<evidence type="ECO:0000313" key="4">
    <source>
        <dbReference type="EMBL" id="MCI5755063.1"/>
    </source>
</evidence>
<evidence type="ECO:0000256" key="1">
    <source>
        <dbReference type="SAM" id="MobiDB-lite"/>
    </source>
</evidence>
<dbReference type="Proteomes" id="UP000017938">
    <property type="component" value="Unassembled WGS sequence"/>
</dbReference>
<name>R6TD46_9BACT</name>
<keyword evidence="2" id="KW-0812">Transmembrane</keyword>
<evidence type="ECO:0000313" key="6">
    <source>
        <dbReference type="Proteomes" id="UP001139365"/>
    </source>
</evidence>
<proteinExistence type="predicted"/>